<proteinExistence type="predicted"/>
<reference evidence="8" key="1">
    <citation type="journal article" date="2019" name="Int. J. Syst. Evol. Microbiol.">
        <title>The Global Catalogue of Microorganisms (GCM) 10K type strain sequencing project: providing services to taxonomists for standard genome sequencing and annotation.</title>
        <authorList>
            <consortium name="The Broad Institute Genomics Platform"/>
            <consortium name="The Broad Institute Genome Sequencing Center for Infectious Disease"/>
            <person name="Wu L."/>
            <person name="Ma J."/>
        </authorList>
    </citation>
    <scope>NUCLEOTIDE SEQUENCE [LARGE SCALE GENOMIC DNA]</scope>
    <source>
        <strain evidence="8">CCUG 59858</strain>
    </source>
</reference>
<comment type="caution">
    <text evidence="7">The sequence shown here is derived from an EMBL/GenBank/DDBJ whole genome shotgun (WGS) entry which is preliminary data.</text>
</comment>
<dbReference type="Pfam" id="PF07517">
    <property type="entry name" value="SecA_DEAD"/>
    <property type="match status" value="1"/>
</dbReference>
<dbReference type="Gene3D" id="3.40.50.300">
    <property type="entry name" value="P-loop containing nucleotide triphosphate hydrolases"/>
    <property type="match status" value="2"/>
</dbReference>
<evidence type="ECO:0000259" key="6">
    <source>
        <dbReference type="PROSITE" id="PS51196"/>
    </source>
</evidence>
<evidence type="ECO:0000256" key="1">
    <source>
        <dbReference type="ARBA" id="ARBA00022475"/>
    </source>
</evidence>
<dbReference type="InterPro" id="IPR014018">
    <property type="entry name" value="SecA_motor_DEAD"/>
</dbReference>
<feature type="region of interest" description="Disordered" evidence="5">
    <location>
        <begin position="2912"/>
        <end position="2940"/>
    </location>
</feature>
<evidence type="ECO:0000313" key="7">
    <source>
        <dbReference type="EMBL" id="MFC3909096.1"/>
    </source>
</evidence>
<evidence type="ECO:0000256" key="4">
    <source>
        <dbReference type="SAM" id="Coils"/>
    </source>
</evidence>
<gene>
    <name evidence="7" type="ORF">ACFORL_08415</name>
</gene>
<keyword evidence="3" id="KW-0811">Translocation</keyword>
<accession>A0ABV8CFX6</accession>
<feature type="compositionally biased region" description="Low complexity" evidence="5">
    <location>
        <begin position="141"/>
        <end position="153"/>
    </location>
</feature>
<keyword evidence="1" id="KW-1003">Cell membrane</keyword>
<dbReference type="PANTHER" id="PTHR30612:SF0">
    <property type="entry name" value="CHLOROPLAST PROTEIN-TRANSPORTING ATPASE"/>
    <property type="match status" value="1"/>
</dbReference>
<keyword evidence="8" id="KW-1185">Reference proteome</keyword>
<dbReference type="Proteomes" id="UP001595758">
    <property type="component" value="Unassembled WGS sequence"/>
</dbReference>
<keyword evidence="4" id="KW-0175">Coiled coil</keyword>
<dbReference type="RefSeq" id="WP_382342997.1">
    <property type="nucleotide sequence ID" value="NZ_JBHSAB010000020.1"/>
</dbReference>
<dbReference type="PANTHER" id="PTHR30612">
    <property type="entry name" value="SECA INNER MEMBRANE COMPONENT OF SEC PROTEIN SECRETION SYSTEM"/>
    <property type="match status" value="1"/>
</dbReference>
<keyword evidence="1" id="KW-0472">Membrane</keyword>
<feature type="coiled-coil region" evidence="4">
    <location>
        <begin position="2185"/>
        <end position="2212"/>
    </location>
</feature>
<dbReference type="InterPro" id="IPR011115">
    <property type="entry name" value="SecA_DEAD"/>
</dbReference>
<dbReference type="InterPro" id="IPR027417">
    <property type="entry name" value="P-loop_NTPase"/>
</dbReference>
<feature type="region of interest" description="Disordered" evidence="5">
    <location>
        <begin position="141"/>
        <end position="160"/>
    </location>
</feature>
<dbReference type="InterPro" id="IPR000185">
    <property type="entry name" value="SecA"/>
</dbReference>
<name>A0ABV8CFX6_9GAMM</name>
<sequence>MIKIVQENHNVFEGSSINEVIEFFSLHESKPNVRAITRFTLELDNLTLSTEQVQLLADYIADHERKTAFRINISTANPMPEAQQEQLDNACLQATRHQFSQRHSDLINETVNVQAAPITRVRRTKINMLNGDNLNLSVQKQHQQQQQQQQQQQNTSKAVKKRIIANTTKEEITAAQTNVASARLGELIDKNTIEAKLGNYTRERYPEQTPDLLEIWDNLVSKSADRISNLNYKITHVQKQAMEIIIQFYPEFSYGLVYDNLPSGFYLVQTSDQKQVLCYSDAPEYQYANHPLRITLESKTLDTLTGTYRQFLPAAIRCQKPDASDAYIQSALTGNNEALAQDIPNFAEYERRFHHLTISELAHSRHKEALLFFLHEIAGAESPRVSEINRMMQALNLEDYHYQGLAKILLHQGDTGVLVFLKKMVKLKNNSLFTHFNEVFLKDSQNYPLFLAENSLRNLDNLAAFDNNTRAWWELLTSQHQRSGARTEFNELFAAFNHFIEQNDKQGTKLTLSCPAQNCKHLKITLNRIEKILRRAHDKQEQMNCLEGLDFSADGACFASEHANYWLVSKQMELSANHESAKGLHYMASTRDGLYHRLLGRKVNYQTSKRVFYRYLGQQKAAFSFDIYQKIEQAIADNLNISLAEKKLYLYLAAVTLTGNNPVTKCTDPLTQFQQLQAKIQTIIARLNLTASNRLGSAPFTAAFEILTDCEEKFALSPEHITYLLTQIEESTENDNQLIAAFWSTLRLFAAYPGQATEILLCFKQRAEKDKEGYSKIKTADMEHHTELFSTLTPVLNAADMNESDKHAFTRFLACLDISFTEGTYQEIIELVTDIKNLDQGVKQPLLARLGAINILRSNELPDLNSIKNIINDVKAIDLTRRSSWGINQDINNSLIQHIPATIIGNEALKTADKDLLWLLYSCSPVQNLEKLHRDIENGIKDFSENFAGRLIIKNIKPHAEQVLALLMEYINAIKKETATLDELLAITTKIEQKLPDLLNETVAGLSIRTLLIKFVQAAPGPTDIKELACNTFKSGLLVDFYRPRIEEILGDEIKAAIQSLQTGNTAFNTWLTNHFATIPSLRMDLALKQFDGNLTTLRGFTNALIELKNTSEADFRKTINYLVDDEKYKLLLIPDFTALLTKLFKSGYPIAEQVTVIFQAIAGQKISSEQLKNVFDHIELLINQKSYISQETYHMLLQLMVRYSLKQQSLFPLHEVISLKQLSGLERKQADELFNSIVKVAYHAQNDAYPLLPQLTGKISSLITDKIADATYLVSFITLLLERCQQYNPDEINTIMNLIDALSQHSSEQLEQIITIINKCVYNSDQVNLNAIQALYQQLIAHTEIIPQIANLFISQPYPPIQKLTETLAGGKQEVEYYINHFDSDPFGLRQSTADETSADILSRQFASDRILDAVTQIKQKADGSYLTAEQQFELTRQLAYINALGKDTALIIEDREYSNLIQASRKELSELAHKLSQPCSDEKEQLHRRLQLLAVMRELFYRSTGILPHTTQLLSVLLSTVYSGNLTMEIQTGEGKSIITPLLAAMQWFEQQGKVTVNVCTANRGLIDQDYFQKGAVNFFQSLQINSAVIADNSPAGSYCIGGINYSTIADLSLYCSRARLEGEALNKIEDGRELASDLILDEIDKETLDSKTLFNLSIAAKGADQENPYTWLYPLINQFIDLPSFKRLPEEDRDAWSASEDLHQLKIYLYEQTNDYAQKELLQQISNQKFDKWLDAACIAKGLQNGVHYIIAKQNDDEQSKQSEAVPLIQNSPQYGATFSNGVQQFLHARLQKDEPQSHFVIEPELLFVASESSRDLIIHYRENGRIIGITGTAGTTEELIEQESKFGLKAIAIPRHNKRNRQKLETIVSSNDEQQLEELKTILLKEAQKKPHQTPPSLLINNDIKAANKMYGVLSQTLAGSGLIVQIITGEETEAERRKRIENAGLPNYVTVTTSLSGRGVDIKPQSESGLFVIQTYLAPKRDTRQFIGRCARNGMAGRYLAIFSGNDFLHKYDLPSLQAMNSRQRKQAITALQKQMAEEAAVERHFVQEVAAIQQIFVQQFEIWQYLMLRDLDPVLKERTITFLLSKREEMLTGLADLWQQCLDSTDPEKKQANLYVRRNNAGELEYQELNKALKQFEDQAIDLWHSFSTELETKYNTLPMAEYRSSQELLQYIQHFDPRQELDIRHTNMRQQKREIQAENRSARNHAKYALDPEGAILHFDNNNLELAKRQQLAEASALSAFRLLKNDFDEVLQQLPKKHPLKNKLTFNLGNKDVNTLFDTFASNLRTYNHDPKLEQAMKYKMQPVAMEFIALCNRTQKQYPDYDFSRFNDIRQDYINDATAGLINYLEKNLAWAKKENQGFAYWFARSAVKTAAAELLAAIEQIKSAPDGEKNQALKNLYKILHVQQYKLKDLWIFFRNTRSVINKAIQAFANIEYIGALPTTFKTDYQEEAILAIHLDNFMAILNKLNQKHDQNKQWQQMTSELQAVMNKNNGLFVFFELAHCLSAYKDRFNTNKHLRPALQQLINEINAQKSKVDCQHSSLLQQSRYLSKKEEELQQQLKDIAGVTINGLQVRYGHTGFQEYFDLIIEGQDRDNLLPGFTRYKSAMLTEMLADLAQCRINIRHYQDELTSRKDYLTTHFSASTTTSLPTTGNSEIDALIAEHNALYQLIIAPPAFENIPPVQDWRVPELKVIYTRLENMSLKTLDANNVPFANISGFTEQAASMLQLKNNLEVQIRDKQKLIHALEKEIKETVSVQKQSGFARLKGLATQAQKKLVSAANGDLPPEKQLEHCNQELNRLTTELTKLSGTFENYKQGWLTDVRKQIDKRISYRLQVKATDIKNAIMERQNMAQSMLDSLHERADFLTKRTTAEKQKGAVITRRFSNLTELLEFQTKVQTLPKAAIESAPERVTGAAKRDVPRPDSGSSIKLM</sequence>
<organism evidence="7 8">
    <name type="scientific">Legionella dresdenensis</name>
    <dbReference type="NCBI Taxonomy" id="450200"/>
    <lineage>
        <taxon>Bacteria</taxon>
        <taxon>Pseudomonadati</taxon>
        <taxon>Pseudomonadota</taxon>
        <taxon>Gammaproteobacteria</taxon>
        <taxon>Legionellales</taxon>
        <taxon>Legionellaceae</taxon>
        <taxon>Legionella</taxon>
    </lineage>
</organism>
<evidence type="ECO:0000313" key="8">
    <source>
        <dbReference type="Proteomes" id="UP001595758"/>
    </source>
</evidence>
<evidence type="ECO:0000256" key="3">
    <source>
        <dbReference type="ARBA" id="ARBA00023010"/>
    </source>
</evidence>
<protein>
    <recommendedName>
        <fullName evidence="6">SecA family profile domain-containing protein</fullName>
    </recommendedName>
</protein>
<evidence type="ECO:0000256" key="2">
    <source>
        <dbReference type="ARBA" id="ARBA00022927"/>
    </source>
</evidence>
<evidence type="ECO:0000256" key="5">
    <source>
        <dbReference type="SAM" id="MobiDB-lite"/>
    </source>
</evidence>
<feature type="domain" description="SecA family profile" evidence="6">
    <location>
        <begin position="1427"/>
        <end position="2038"/>
    </location>
</feature>
<dbReference type="PROSITE" id="PS51196">
    <property type="entry name" value="SECA_MOTOR_DEAD"/>
    <property type="match status" value="1"/>
</dbReference>
<dbReference type="EMBL" id="JBHSAB010000020">
    <property type="protein sequence ID" value="MFC3909096.1"/>
    <property type="molecule type" value="Genomic_DNA"/>
</dbReference>
<dbReference type="SUPFAM" id="SSF52540">
    <property type="entry name" value="P-loop containing nucleoside triphosphate hydrolases"/>
    <property type="match status" value="1"/>
</dbReference>
<keyword evidence="2" id="KW-0813">Transport</keyword>
<keyword evidence="2" id="KW-0653">Protein transport</keyword>